<sequence>MSIAIWCEVFWVIYYQYRLSHKCTTFCIDYSYSMFTCAYTCKYVRLLISTFV</sequence>
<dbReference type="AlphaFoldDB" id="L7VYP0"/>
<accession>L7VYP0</accession>
<organism evidence="1">
    <name type="scientific">uncultured bacterium A1Q1_fos_1060</name>
    <dbReference type="NCBI Taxonomy" id="1256540"/>
    <lineage>
        <taxon>Bacteria</taxon>
        <taxon>environmental samples</taxon>
    </lineage>
</organism>
<name>L7VYP0_9BACT</name>
<dbReference type="EMBL" id="JX649895">
    <property type="protein sequence ID" value="AGC72193.1"/>
    <property type="molecule type" value="Genomic_DNA"/>
</dbReference>
<reference evidence="1" key="1">
    <citation type="submission" date="2012-09" db="EMBL/GenBank/DDBJ databases">
        <title>Metagenomic Characterization of a Microbial Community in Wastewater Detects High Levels of Antibiotic Resistance.</title>
        <authorList>
            <person name="Abrams M."/>
            <person name="Caldwell A."/>
            <person name="Vandaei E."/>
            <person name="Lee W."/>
            <person name="Perrott J."/>
            <person name="Khan S.Y."/>
            <person name="Ta J."/>
            <person name="Romero D."/>
            <person name="Nguyen V."/>
            <person name="Pourmand N."/>
            <person name="Ouverney C.C."/>
        </authorList>
    </citation>
    <scope>NUCLEOTIDE SEQUENCE</scope>
</reference>
<evidence type="ECO:0000313" key="1">
    <source>
        <dbReference type="EMBL" id="AGC72193.1"/>
    </source>
</evidence>
<protein>
    <submittedName>
        <fullName evidence="1">Uncharacterized protein</fullName>
    </submittedName>
</protein>
<proteinExistence type="predicted"/>